<dbReference type="PANTHER" id="PTHR47691:SF3">
    <property type="entry name" value="HTH-TYPE TRANSCRIPTIONAL REGULATOR RV0890C-RELATED"/>
    <property type="match status" value="1"/>
</dbReference>
<protein>
    <submittedName>
        <fullName evidence="2">Uncharacterized protein</fullName>
    </submittedName>
</protein>
<dbReference type="Gene3D" id="2.60.40.3440">
    <property type="match status" value="2"/>
</dbReference>
<dbReference type="InterPro" id="IPR011990">
    <property type="entry name" value="TPR-like_helical_dom_sf"/>
</dbReference>
<dbReference type="PANTHER" id="PTHR47691">
    <property type="entry name" value="REGULATOR-RELATED"/>
    <property type="match status" value="1"/>
</dbReference>
<dbReference type="STRING" id="1641165.XM38_17915"/>
<organism evidence="2 3">
    <name type="scientific">Halomicronema hongdechloris C2206</name>
    <dbReference type="NCBI Taxonomy" id="1641165"/>
    <lineage>
        <taxon>Bacteria</taxon>
        <taxon>Bacillati</taxon>
        <taxon>Cyanobacteriota</taxon>
        <taxon>Cyanophyceae</taxon>
        <taxon>Nodosilineales</taxon>
        <taxon>Nodosilineaceae</taxon>
        <taxon>Halomicronema</taxon>
    </lineage>
</organism>
<dbReference type="Gene3D" id="3.40.50.300">
    <property type="entry name" value="P-loop containing nucleotide triphosphate hydrolases"/>
    <property type="match status" value="1"/>
</dbReference>
<feature type="compositionally biased region" description="Low complexity" evidence="1">
    <location>
        <begin position="621"/>
        <end position="633"/>
    </location>
</feature>
<reference evidence="2 3" key="1">
    <citation type="journal article" date="2016" name="Biochim. Biophys. Acta">
        <title>Characterization of red-shifted phycobilisomes isolated from the chlorophyll f-containing cyanobacterium Halomicronema hongdechloris.</title>
        <authorList>
            <person name="Li Y."/>
            <person name="Lin Y."/>
            <person name="Garvey C.J."/>
            <person name="Birch D."/>
            <person name="Corkery R.W."/>
            <person name="Loughlin P.C."/>
            <person name="Scheer H."/>
            <person name="Willows R.D."/>
            <person name="Chen M."/>
        </authorList>
    </citation>
    <scope>NUCLEOTIDE SEQUENCE [LARGE SCALE GENOMIC DNA]</scope>
    <source>
        <strain evidence="2 3">C2206</strain>
    </source>
</reference>
<evidence type="ECO:0000313" key="3">
    <source>
        <dbReference type="Proteomes" id="UP000191901"/>
    </source>
</evidence>
<dbReference type="SUPFAM" id="SSF48452">
    <property type="entry name" value="TPR-like"/>
    <property type="match status" value="1"/>
</dbReference>
<keyword evidence="3" id="KW-1185">Reference proteome</keyword>
<dbReference type="RefSeq" id="WP_080811418.1">
    <property type="nucleotide sequence ID" value="NZ_CP021983.2"/>
</dbReference>
<dbReference type="Proteomes" id="UP000191901">
    <property type="component" value="Chromosome"/>
</dbReference>
<dbReference type="AlphaFoldDB" id="A0A1Z3HT70"/>
<accession>A0A1Z3HT70</accession>
<feature type="region of interest" description="Disordered" evidence="1">
    <location>
        <begin position="620"/>
        <end position="654"/>
    </location>
</feature>
<dbReference type="Pfam" id="PF17963">
    <property type="entry name" value="Big_9"/>
    <property type="match status" value="5"/>
</dbReference>
<dbReference type="InterPro" id="IPR027417">
    <property type="entry name" value="P-loop_NTPase"/>
</dbReference>
<dbReference type="EMBL" id="CP021983">
    <property type="protein sequence ID" value="ASC73494.1"/>
    <property type="molecule type" value="Genomic_DNA"/>
</dbReference>
<proteinExistence type="predicted"/>
<sequence>MATAPQLAPTVVPSIAAHITGDNSGQIAVGDHILQLTNYGGLVNVAPPAQTAQVTRRSQPVKLLPRPFPHLIGRQQAQQLALQHLSIHQSVDVYGQPGIGKSVLVRHLLHSTTWKAYGDGIVYVSAHGKPRADLEQFLFEAFYDTDIPYRATDHELAHYLQPIQALVVLDDLQLDAAAIEQLLNRMPQCLFLVTAPERRLGGDGRPLPLSGLPLPEAVALLQQDLGRPLRPAEYAHAEALCQHLEGHPLRILQASALHRQERRSLAKLAQQAAKTRDRVLLSASSTRKRQQQLILAILTALEALAMTVEQLARLSSPVISSLPETRQVLQSLEQLRLVQLEGNAYSLAPNLAEGLAQRWPIEQSRQVLLERYVTWVGQLPSEAIPPEDIDPMQYLAAWAVDQGHYQEAIILARAIEPQLMRSHRWGAWFLLLGILLQAARALADTAQTAWALHQLGTRALCLGDRDTALSALTEALELRQSLGNADAIAVTRHNLELLLGPNADSDEKDADPIEEDIDVDPSPAEDFLDSDPDDLSQSLAALRCQPMPSSPAPPQRWSLLTGKNLPLLLLAGGTTTALAVMAAEAIKNLGPESTPFEDSPSLDPNEIEDQLADISIQPFASPETESSGSGPSFSPSPQPPSPPVRPSHPPQALPDIVTTAYGQAVQIVPLQNDRDRDGNPLAIVALQQPLQGRVQVHGDGSLTYTPAPRFSGSERFEYTVSDGDHTAKGLVEVAVAAPEPIQAFDDFVQTAYGQPVRITPLHNDRDPRGQALQITEVTAPAHGRVERQSDGSLLYRPATQFSGQDGFIYTVSDGDRRAAAAVQIEVLPTVPLQLNHDFVETPQEQPVEIAPLANDRDPLGQPLRLEEVATPAHGRLERLGSNRLRYTPDPGFSGLDTFEYGASNGEQRQQALIEVSVVAAPLEAVNDAVDTAYREAVEIRPLDNDRGDTLRLDTVTPPDHGQLAIDEAAGTITYTPEPDFSGRDRITYTLTDGSQTDTATIAITVLPPPEIQVTDDQITTEVGQAVTLFPLDNDRDPAGEPLELLSVSAPEHGSVTRNDDGSVTYLSEQFVGADRFTYQVQAGHRTATATVAVTVTEPPSEPVTAPLAVAQPAEIDFGSVPYEALVGNGRQQELTIRNQGDAPLQIESLTITSNDPNSPLTVPLQGTMQLPQDTQSPPDPGSTGSSGRGSGSTNGAGGSEGAPSSNGNGAGGGDLI</sequence>
<feature type="compositionally biased region" description="Acidic residues" evidence="1">
    <location>
        <begin position="504"/>
        <end position="519"/>
    </location>
</feature>
<evidence type="ECO:0000313" key="2">
    <source>
        <dbReference type="EMBL" id="ASC73494.1"/>
    </source>
</evidence>
<feature type="compositionally biased region" description="Polar residues" evidence="1">
    <location>
        <begin position="1150"/>
        <end position="1176"/>
    </location>
</feature>
<dbReference type="KEGG" id="hhg:XM38_044610"/>
<feature type="region of interest" description="Disordered" evidence="1">
    <location>
        <begin position="1150"/>
        <end position="1216"/>
    </location>
</feature>
<dbReference type="Gene3D" id="2.60.40.2810">
    <property type="match status" value="3"/>
</dbReference>
<dbReference type="Gene3D" id="1.25.40.10">
    <property type="entry name" value="Tetratricopeptide repeat domain"/>
    <property type="match status" value="1"/>
</dbReference>
<feature type="compositionally biased region" description="Pro residues" evidence="1">
    <location>
        <begin position="634"/>
        <end position="652"/>
    </location>
</feature>
<feature type="region of interest" description="Disordered" evidence="1">
    <location>
        <begin position="500"/>
        <end position="533"/>
    </location>
</feature>
<name>A0A1Z3HT70_9CYAN</name>
<dbReference type="SUPFAM" id="SSF52540">
    <property type="entry name" value="P-loop containing nucleoside triphosphate hydrolases"/>
    <property type="match status" value="1"/>
</dbReference>
<dbReference type="NCBIfam" id="NF012211">
    <property type="entry name" value="tand_rpt_95"/>
    <property type="match status" value="4"/>
</dbReference>
<feature type="compositionally biased region" description="Gly residues" evidence="1">
    <location>
        <begin position="1184"/>
        <end position="1200"/>
    </location>
</feature>
<dbReference type="OrthoDB" id="526729at2"/>
<gene>
    <name evidence="2" type="ORF">XM38_044610</name>
</gene>
<evidence type="ECO:0000256" key="1">
    <source>
        <dbReference type="SAM" id="MobiDB-lite"/>
    </source>
</evidence>